<dbReference type="FunFam" id="3.40.1280.10:FF:000015">
    <property type="entry name" value="Putative tRNA/rRNA methyltransferase"/>
    <property type="match status" value="1"/>
</dbReference>
<dbReference type="Gene3D" id="3.30.1330.30">
    <property type="match status" value="1"/>
</dbReference>
<evidence type="ECO:0000256" key="2">
    <source>
        <dbReference type="ARBA" id="ARBA00022603"/>
    </source>
</evidence>
<dbReference type="InterPro" id="IPR029028">
    <property type="entry name" value="Alpha/beta_knot_MTases"/>
</dbReference>
<dbReference type="eggNOG" id="COG0566">
    <property type="taxonomic scope" value="Bacteria"/>
</dbReference>
<dbReference type="SMART" id="SM00967">
    <property type="entry name" value="SpoU_sub_bind"/>
    <property type="match status" value="1"/>
</dbReference>
<dbReference type="GO" id="GO:0008173">
    <property type="term" value="F:RNA methyltransferase activity"/>
    <property type="evidence" value="ECO:0007669"/>
    <property type="project" value="InterPro"/>
</dbReference>
<dbReference type="GO" id="GO:0032259">
    <property type="term" value="P:methylation"/>
    <property type="evidence" value="ECO:0007669"/>
    <property type="project" value="UniProtKB-KW"/>
</dbReference>
<dbReference type="Proteomes" id="UP000004816">
    <property type="component" value="Unassembled WGS sequence"/>
</dbReference>
<comment type="caution">
    <text evidence="6">The sequence shown here is derived from an EMBL/GenBank/DDBJ whole genome shotgun (WGS) entry which is preliminary data.</text>
</comment>
<accession>E5XQZ9</accession>
<protein>
    <submittedName>
        <fullName evidence="6">RNA methyltransferase, TrmH family, group 3</fullName>
    </submittedName>
</protein>
<proteinExistence type="inferred from homology"/>
<keyword evidence="7" id="KW-1185">Reference proteome</keyword>
<dbReference type="STRING" id="679197.HMPREF9336_01901"/>
<dbReference type="InterPro" id="IPR013123">
    <property type="entry name" value="SpoU_subst-bd"/>
</dbReference>
<dbReference type="HOGENOM" id="CLU_021322_0_0_11"/>
<feature type="compositionally biased region" description="Low complexity" evidence="4">
    <location>
        <begin position="19"/>
        <end position="44"/>
    </location>
</feature>
<reference evidence="6 7" key="1">
    <citation type="journal article" date="2011" name="Stand. Genomic Sci.">
        <title>High quality draft genome sequence of Segniliparus rugosus CDC 945(T)= (ATCC BAA-974(T)).</title>
        <authorList>
            <person name="Earl A.M."/>
            <person name="Desjardins C.A."/>
            <person name="Fitzgerald M.G."/>
            <person name="Arachchi H.M."/>
            <person name="Zeng Q."/>
            <person name="Mehta T."/>
            <person name="Griggs A."/>
            <person name="Birren B.W."/>
            <person name="Toney N.C."/>
            <person name="Carr J."/>
            <person name="Posey J."/>
            <person name="Butler W.R."/>
        </authorList>
    </citation>
    <scope>NUCLEOTIDE SEQUENCE [LARGE SCALE GENOMIC DNA]</scope>
    <source>
        <strain evidence="7">ATCC BAA-974 / DSM 45345 / CCUG 50838 / CIP 108380 / JCM 13579 / CDC 945</strain>
    </source>
</reference>
<dbReference type="Gene3D" id="3.40.1280.10">
    <property type="match status" value="1"/>
</dbReference>
<keyword evidence="3" id="KW-0808">Transferase</keyword>
<comment type="similarity">
    <text evidence="1">Belongs to the class IV-like SAM-binding methyltransferase superfamily. RNA methyltransferase TrmH family.</text>
</comment>
<dbReference type="SUPFAM" id="SSF55315">
    <property type="entry name" value="L30e-like"/>
    <property type="match status" value="1"/>
</dbReference>
<evidence type="ECO:0000256" key="1">
    <source>
        <dbReference type="ARBA" id="ARBA00007228"/>
    </source>
</evidence>
<evidence type="ECO:0000256" key="4">
    <source>
        <dbReference type="SAM" id="MobiDB-lite"/>
    </source>
</evidence>
<dbReference type="InterPro" id="IPR001537">
    <property type="entry name" value="SpoU_MeTrfase"/>
</dbReference>
<keyword evidence="2 6" id="KW-0489">Methyltransferase</keyword>
<dbReference type="InterPro" id="IPR029026">
    <property type="entry name" value="tRNA_m1G_MTases_N"/>
</dbReference>
<feature type="domain" description="RNA 2-O ribose methyltransferase substrate binding" evidence="5">
    <location>
        <begin position="54"/>
        <end position="130"/>
    </location>
</feature>
<dbReference type="GO" id="GO:0005829">
    <property type="term" value="C:cytosol"/>
    <property type="evidence" value="ECO:0007669"/>
    <property type="project" value="TreeGrafter"/>
</dbReference>
<organism evidence="6 7">
    <name type="scientific">Segniliparus rugosus (strain ATCC BAA-974 / DSM 45345 / CCUG 50838 / CIP 108380 / JCM 13579 / CDC 945)</name>
    <dbReference type="NCBI Taxonomy" id="679197"/>
    <lineage>
        <taxon>Bacteria</taxon>
        <taxon>Bacillati</taxon>
        <taxon>Actinomycetota</taxon>
        <taxon>Actinomycetes</taxon>
        <taxon>Mycobacteriales</taxon>
        <taxon>Segniliparaceae</taxon>
        <taxon>Segniliparus</taxon>
    </lineage>
</organism>
<dbReference type="SUPFAM" id="SSF75217">
    <property type="entry name" value="alpha/beta knot"/>
    <property type="match status" value="1"/>
</dbReference>
<dbReference type="AlphaFoldDB" id="E5XQZ9"/>
<evidence type="ECO:0000256" key="3">
    <source>
        <dbReference type="ARBA" id="ARBA00022679"/>
    </source>
</evidence>
<dbReference type="Pfam" id="PF00588">
    <property type="entry name" value="SpoU_methylase"/>
    <property type="match status" value="1"/>
</dbReference>
<evidence type="ECO:0000259" key="5">
    <source>
        <dbReference type="SMART" id="SM00967"/>
    </source>
</evidence>
<feature type="region of interest" description="Disordered" evidence="4">
    <location>
        <begin position="1"/>
        <end position="44"/>
    </location>
</feature>
<dbReference type="CDD" id="cd18103">
    <property type="entry name" value="SpoU-like_RlmB"/>
    <property type="match status" value="1"/>
</dbReference>
<gene>
    <name evidence="6" type="ORF">HMPREF9336_01901</name>
</gene>
<evidence type="ECO:0000313" key="7">
    <source>
        <dbReference type="Proteomes" id="UP000004816"/>
    </source>
</evidence>
<dbReference type="InterPro" id="IPR004441">
    <property type="entry name" value="rRNA_MeTrfase_TrmH"/>
</dbReference>
<evidence type="ECO:0000313" key="6">
    <source>
        <dbReference type="EMBL" id="EFV13239.1"/>
    </source>
</evidence>
<name>E5XQZ9_SEGRC</name>
<dbReference type="InterPro" id="IPR029064">
    <property type="entry name" value="Ribosomal_eL30-like_sf"/>
</dbReference>
<dbReference type="GO" id="GO:0003723">
    <property type="term" value="F:RNA binding"/>
    <property type="evidence" value="ECO:0007669"/>
    <property type="project" value="InterPro"/>
</dbReference>
<dbReference type="OrthoDB" id="9785673at2"/>
<dbReference type="PANTHER" id="PTHR46429">
    <property type="entry name" value="23S RRNA (GUANOSINE-2'-O-)-METHYLTRANSFERASE RLMB"/>
    <property type="match status" value="1"/>
</dbReference>
<dbReference type="PANTHER" id="PTHR46429:SF1">
    <property type="entry name" value="23S RRNA (GUANOSINE-2'-O-)-METHYLTRANSFERASE RLMB"/>
    <property type="match status" value="1"/>
</dbReference>
<dbReference type="Pfam" id="PF08032">
    <property type="entry name" value="SpoU_sub_bind"/>
    <property type="match status" value="1"/>
</dbReference>
<dbReference type="NCBIfam" id="TIGR00186">
    <property type="entry name" value="rRNA_methyl_3"/>
    <property type="match status" value="1"/>
</dbReference>
<sequence length="297" mass="31199">MALGPRRRGLRGKGPTPPATARTGHPAARRAAAQEAAAKSRARAVKQAADAPEWVLGRNPVFECLRAKVPAVELLVASGIDADERVAESVRLAGNAGVPVTEVARFELDRRSSGAPHQGIGLKVKPYEYRHPADLLVEAEDSGRPALMVALDHISDPRNLGAVIRSAAAFGGHGVLIPNRRSASLTAIAWRTSAGAAARLPVAQAPNLTRTLKEWQDRGLLLVGLDAEGDTSLDDFVGTEPLALVVGSEGKGLSRLVRESCDVVVSIPMSGQVESLNVSVATGVVLGEIARQRRGAR</sequence>
<dbReference type="GO" id="GO:0006396">
    <property type="term" value="P:RNA processing"/>
    <property type="evidence" value="ECO:0007669"/>
    <property type="project" value="InterPro"/>
</dbReference>
<feature type="compositionally biased region" description="Basic residues" evidence="4">
    <location>
        <begin position="1"/>
        <end position="11"/>
    </location>
</feature>
<dbReference type="EMBL" id="ACZI02000002">
    <property type="protein sequence ID" value="EFV13239.1"/>
    <property type="molecule type" value="Genomic_DNA"/>
</dbReference>